<evidence type="ECO:0000256" key="1">
    <source>
        <dbReference type="ARBA" id="ARBA00004275"/>
    </source>
</evidence>
<dbReference type="PIRSF" id="PIRSF000429">
    <property type="entry name" value="Ac-CoA_Ac_transf"/>
    <property type="match status" value="1"/>
</dbReference>
<dbReference type="CDD" id="cd00751">
    <property type="entry name" value="thiolase"/>
    <property type="match status" value="1"/>
</dbReference>
<proteinExistence type="inferred from homology"/>
<evidence type="ECO:0000256" key="7">
    <source>
        <dbReference type="ARBA" id="ARBA00023140"/>
    </source>
</evidence>
<dbReference type="EC" id="2.3.1.9" evidence="14"/>
<dbReference type="GO" id="GO:0010124">
    <property type="term" value="P:phenylacetate catabolic process"/>
    <property type="evidence" value="ECO:0007669"/>
    <property type="project" value="TreeGrafter"/>
</dbReference>
<evidence type="ECO:0000256" key="5">
    <source>
        <dbReference type="ARBA" id="ARBA00022946"/>
    </source>
</evidence>
<evidence type="ECO:0000313" key="15">
    <source>
        <dbReference type="Proteomes" id="UP000580910"/>
    </source>
</evidence>
<evidence type="ECO:0000259" key="12">
    <source>
        <dbReference type="Pfam" id="PF00108"/>
    </source>
</evidence>
<evidence type="ECO:0000256" key="6">
    <source>
        <dbReference type="ARBA" id="ARBA00023098"/>
    </source>
</evidence>
<keyword evidence="7" id="KW-0576">Peroxisome</keyword>
<dbReference type="SUPFAM" id="SSF53901">
    <property type="entry name" value="Thiolase-like"/>
    <property type="match status" value="2"/>
</dbReference>
<evidence type="ECO:0000256" key="8">
    <source>
        <dbReference type="ARBA" id="ARBA00023315"/>
    </source>
</evidence>
<reference evidence="14 15" key="1">
    <citation type="submission" date="2020-07" db="EMBL/GenBank/DDBJ databases">
        <title>Sequencing the genomes of 1000 actinobacteria strains.</title>
        <authorList>
            <person name="Klenk H.-P."/>
        </authorList>
    </citation>
    <scope>NUCLEOTIDE SEQUENCE [LARGE SCALE GENOMIC DNA]</scope>
    <source>
        <strain evidence="14 15">DSM 21349</strain>
    </source>
</reference>
<keyword evidence="15" id="KW-1185">Reference proteome</keyword>
<dbReference type="PANTHER" id="PTHR43853">
    <property type="entry name" value="3-KETOACYL-COA THIOLASE, PEROXISOMAL"/>
    <property type="match status" value="1"/>
</dbReference>
<dbReference type="Pfam" id="PF00108">
    <property type="entry name" value="Thiolase_N"/>
    <property type="match status" value="1"/>
</dbReference>
<dbReference type="EMBL" id="JACGXA010000001">
    <property type="protein sequence ID" value="MBA8804860.1"/>
    <property type="molecule type" value="Genomic_DNA"/>
</dbReference>
<dbReference type="Pfam" id="PF02803">
    <property type="entry name" value="Thiolase_C"/>
    <property type="match status" value="1"/>
</dbReference>
<dbReference type="NCBIfam" id="NF005890">
    <property type="entry name" value="PRK07851.1"/>
    <property type="match status" value="1"/>
</dbReference>
<dbReference type="RefSeq" id="WP_182540697.1">
    <property type="nucleotide sequence ID" value="NZ_JACGXA010000001.1"/>
</dbReference>
<dbReference type="FunFam" id="3.40.47.10:FF:000013">
    <property type="entry name" value="Acetyl-CoA acetyltransferase"/>
    <property type="match status" value="1"/>
</dbReference>
<name>A0A7W3J291_9ACTN</name>
<dbReference type="AlphaFoldDB" id="A0A7W3J291"/>
<evidence type="ECO:0000256" key="9">
    <source>
        <dbReference type="PIRSR" id="PIRSR000429-1"/>
    </source>
</evidence>
<feature type="domain" description="Thiolase N-terminal" evidence="12">
    <location>
        <begin position="5"/>
        <end position="273"/>
    </location>
</feature>
<feature type="active site" description="Proton acceptor" evidence="9">
    <location>
        <position position="360"/>
    </location>
</feature>
<evidence type="ECO:0000313" key="14">
    <source>
        <dbReference type="EMBL" id="MBA8804860.1"/>
    </source>
</evidence>
<comment type="subcellular location">
    <subcellularLocation>
        <location evidence="1">Peroxisome</location>
    </subcellularLocation>
</comment>
<keyword evidence="8 10" id="KW-0012">Acyltransferase</keyword>
<gene>
    <name evidence="14" type="ORF">FB382_003151</name>
</gene>
<dbReference type="GO" id="GO:0005737">
    <property type="term" value="C:cytoplasm"/>
    <property type="evidence" value="ECO:0007669"/>
    <property type="project" value="UniProtKB-ARBA"/>
</dbReference>
<dbReference type="PROSITE" id="PS00737">
    <property type="entry name" value="THIOLASE_2"/>
    <property type="match status" value="1"/>
</dbReference>
<feature type="active site" description="Acyl-thioester intermediate" evidence="9">
    <location>
        <position position="90"/>
    </location>
</feature>
<evidence type="ECO:0000256" key="11">
    <source>
        <dbReference type="SAM" id="MobiDB-lite"/>
    </source>
</evidence>
<organism evidence="14 15">
    <name type="scientific">Nocardioides ginsengisegetis</name>
    <dbReference type="NCBI Taxonomy" id="661491"/>
    <lineage>
        <taxon>Bacteria</taxon>
        <taxon>Bacillati</taxon>
        <taxon>Actinomycetota</taxon>
        <taxon>Actinomycetes</taxon>
        <taxon>Propionibacteriales</taxon>
        <taxon>Nocardioidaceae</taxon>
        <taxon>Nocardioides</taxon>
    </lineage>
</organism>
<evidence type="ECO:0000256" key="10">
    <source>
        <dbReference type="RuleBase" id="RU003557"/>
    </source>
</evidence>
<evidence type="ECO:0000256" key="3">
    <source>
        <dbReference type="ARBA" id="ARBA00022679"/>
    </source>
</evidence>
<feature type="domain" description="Thiolase C-terminal" evidence="13">
    <location>
        <begin position="281"/>
        <end position="403"/>
    </location>
</feature>
<keyword evidence="5" id="KW-0809">Transit peptide</keyword>
<keyword evidence="6" id="KW-0443">Lipid metabolism</keyword>
<dbReference type="Proteomes" id="UP000580910">
    <property type="component" value="Unassembled WGS sequence"/>
</dbReference>
<keyword evidence="3 10" id="KW-0808">Transferase</keyword>
<dbReference type="PANTHER" id="PTHR43853:SF8">
    <property type="entry name" value="3-KETOACYL-COA THIOLASE, PEROXISOMAL"/>
    <property type="match status" value="1"/>
</dbReference>
<dbReference type="InterPro" id="IPR020616">
    <property type="entry name" value="Thiolase_N"/>
</dbReference>
<feature type="compositionally biased region" description="Polar residues" evidence="11">
    <location>
        <begin position="216"/>
        <end position="226"/>
    </location>
</feature>
<dbReference type="GO" id="GO:0006635">
    <property type="term" value="P:fatty acid beta-oxidation"/>
    <property type="evidence" value="ECO:0007669"/>
    <property type="project" value="TreeGrafter"/>
</dbReference>
<dbReference type="InterPro" id="IPR020617">
    <property type="entry name" value="Thiolase_C"/>
</dbReference>
<feature type="active site" description="Proton acceptor" evidence="9">
    <location>
        <position position="390"/>
    </location>
</feature>
<protein>
    <submittedName>
        <fullName evidence="14">Acetyl-CoA C-acetyltransferase</fullName>
        <ecNumber evidence="14">2.3.1.9</ecNumber>
    </submittedName>
</protein>
<sequence>MPEAVIVSAARSPIGRAHKGSLKDVRPDDLTVQMIQAALAKVPELDPADIEDLMLGVGQPSGEAGYNIGRAVAVLAGMDHLPGVTVNRYCAASLQTTRMALHAIKSGEGHVFISGGVETISRYLDGWADGPPGTQNPAFADAEVRTRRFASGGQTWSDPRAEELLPDVYMSMGLTAENVAQLKGITREEQDEFAVRSQNRAERAIANGFWSRDITPVTTPDGTQVTADDGPRPGVTMESLGALRPVFKPDGTVTAGNCCPLNDGAAALVIMSDTKASDLGLTPLARIVSTAVSGLSPEIMGLGPVDSSRRALELAGLTIADIDLVEINEAFAAQALASARELGIDEDRLNVNGGAIAVGHPFGMTGARITSTLINSLQWHDKQFGLETMCIGGGQGMAMVLERLS</sequence>
<comment type="similarity">
    <text evidence="2 10">Belongs to the thiolase-like superfamily. Thiolase family.</text>
</comment>
<accession>A0A7W3J291</accession>
<dbReference type="NCBIfam" id="TIGR01930">
    <property type="entry name" value="AcCoA-C-Actrans"/>
    <property type="match status" value="1"/>
</dbReference>
<dbReference type="InterPro" id="IPR002155">
    <property type="entry name" value="Thiolase"/>
</dbReference>
<evidence type="ECO:0000256" key="2">
    <source>
        <dbReference type="ARBA" id="ARBA00010982"/>
    </source>
</evidence>
<keyword evidence="4" id="KW-0276">Fatty acid metabolism</keyword>
<dbReference type="GO" id="GO:0003985">
    <property type="term" value="F:acetyl-CoA C-acetyltransferase activity"/>
    <property type="evidence" value="ECO:0007669"/>
    <property type="project" value="UniProtKB-EC"/>
</dbReference>
<dbReference type="InterPro" id="IPR050215">
    <property type="entry name" value="Thiolase-like_sf_Thiolase"/>
</dbReference>
<dbReference type="InterPro" id="IPR020613">
    <property type="entry name" value="Thiolase_CS"/>
</dbReference>
<feature type="region of interest" description="Disordered" evidence="11">
    <location>
        <begin position="212"/>
        <end position="234"/>
    </location>
</feature>
<evidence type="ECO:0000256" key="4">
    <source>
        <dbReference type="ARBA" id="ARBA00022832"/>
    </source>
</evidence>
<dbReference type="InterPro" id="IPR016039">
    <property type="entry name" value="Thiolase-like"/>
</dbReference>
<evidence type="ECO:0000259" key="13">
    <source>
        <dbReference type="Pfam" id="PF02803"/>
    </source>
</evidence>
<dbReference type="Gene3D" id="3.40.47.10">
    <property type="match status" value="1"/>
</dbReference>
<comment type="caution">
    <text evidence="14">The sequence shown here is derived from an EMBL/GenBank/DDBJ whole genome shotgun (WGS) entry which is preliminary data.</text>
</comment>